<evidence type="ECO:0000313" key="3">
    <source>
        <dbReference type="Proteomes" id="UP000252631"/>
    </source>
</evidence>
<dbReference type="EMBL" id="QRDT01000018">
    <property type="protein sequence ID" value="RED29673.1"/>
    <property type="molecule type" value="Genomic_DNA"/>
</dbReference>
<dbReference type="AlphaFoldDB" id="A0A336JVM4"/>
<accession>A0A336JVM4</accession>
<proteinExistence type="predicted"/>
<evidence type="ECO:0000313" key="4">
    <source>
        <dbReference type="Proteomes" id="UP000256343"/>
    </source>
</evidence>
<protein>
    <submittedName>
        <fullName evidence="2">Motility quorum-sensing regulator/GCU-specific mRNA interferase toxin</fullName>
    </submittedName>
</protein>
<organism evidence="2 3">
    <name type="scientific">Rhodopseudomonas pentothenatexigens</name>
    <dbReference type="NCBI Taxonomy" id="999699"/>
    <lineage>
        <taxon>Bacteria</taxon>
        <taxon>Pseudomonadati</taxon>
        <taxon>Pseudomonadota</taxon>
        <taxon>Alphaproteobacteria</taxon>
        <taxon>Hyphomicrobiales</taxon>
        <taxon>Nitrobacteraceae</taxon>
        <taxon>Rhodopseudomonas</taxon>
    </lineage>
</organism>
<keyword evidence="4" id="KW-1185">Reference proteome</keyword>
<dbReference type="CDD" id="cd12869">
    <property type="entry name" value="MqsR"/>
    <property type="match status" value="1"/>
</dbReference>
<gene>
    <name evidence="1" type="ORF">BJ125_11832</name>
    <name evidence="2" type="ORF">SAMN05892882_11832</name>
</gene>
<dbReference type="InterPro" id="IPR038493">
    <property type="entry name" value="MqsR_sf"/>
</dbReference>
<reference evidence="1 4" key="2">
    <citation type="submission" date="2018-07" db="EMBL/GenBank/DDBJ databases">
        <title>Genomic Encyclopedia of Archaeal and Bacterial Type Strains, Phase II (KMG-II): from individual species to whole genera.</title>
        <authorList>
            <person name="Goeker M."/>
        </authorList>
    </citation>
    <scope>NUCLEOTIDE SEQUENCE [LARGE SCALE GENOMIC DNA]</scope>
    <source>
        <strain evidence="1 4">JA575</strain>
    </source>
</reference>
<name>A0A336JVM4_9BRAD</name>
<dbReference type="GO" id="GO:0017148">
    <property type="term" value="P:negative regulation of translation"/>
    <property type="evidence" value="ECO:0007669"/>
    <property type="project" value="InterPro"/>
</dbReference>
<dbReference type="Proteomes" id="UP000252631">
    <property type="component" value="Unassembled WGS sequence"/>
</dbReference>
<reference evidence="2 3" key="1">
    <citation type="submission" date="2017-08" db="EMBL/GenBank/DDBJ databases">
        <authorList>
            <person name="de Groot N.N."/>
        </authorList>
    </citation>
    <scope>NUCLEOTIDE SEQUENCE [LARGE SCALE GENOMIC DNA]</scope>
    <source>
        <strain evidence="2 3">JA575</strain>
    </source>
</reference>
<dbReference type="EMBL" id="UFQQ01000018">
    <property type="protein sequence ID" value="SSW92279.1"/>
    <property type="molecule type" value="Genomic_DNA"/>
</dbReference>
<dbReference type="InterPro" id="IPR031451">
    <property type="entry name" value="MqsR_toxin"/>
</dbReference>
<sequence>MVYWIMIDKRVQRHDLERIKAAFSEGRGLFTGTATRDAIALGYDRDGMTNVIRTIEACHFYKSMTSIYDSTVWQDVYHVPEGGRTLYVKLTDNGTLVQFTLLSFKEK</sequence>
<dbReference type="GO" id="GO:0009372">
    <property type="term" value="P:quorum sensing"/>
    <property type="evidence" value="ECO:0007669"/>
    <property type="project" value="InterPro"/>
</dbReference>
<dbReference type="Proteomes" id="UP000256343">
    <property type="component" value="Unassembled WGS sequence"/>
</dbReference>
<dbReference type="GO" id="GO:0044010">
    <property type="term" value="P:single-species biofilm formation"/>
    <property type="evidence" value="ECO:0007669"/>
    <property type="project" value="InterPro"/>
</dbReference>
<evidence type="ECO:0000313" key="1">
    <source>
        <dbReference type="EMBL" id="RED29673.1"/>
    </source>
</evidence>
<dbReference type="Pfam" id="PF15723">
    <property type="entry name" value="MqsR_toxin"/>
    <property type="match status" value="1"/>
</dbReference>
<evidence type="ECO:0000313" key="2">
    <source>
        <dbReference type="EMBL" id="SSW92279.1"/>
    </source>
</evidence>
<dbReference type="Gene3D" id="3.30.2310.40">
    <property type="match status" value="1"/>
</dbReference>